<sequence>MTAAQIKYWCQTSSVPADRVVVNGVAQRELTDAAAVAIASGHLSDDARAIVVRRLTHSLPVPALDGGFGQLRRLQRTIGQTEQQLDNPMMPGVVATVVRSRLNGLLRRREELRKVVTSAKGVHASSIRSIRRERRDGVHLEMADRDRLFAGLLLTPTPNVAGTGYVRRAGVLAMDRLAGAVGQLASRAGSTRVDQWVGELTGEPVGAQPTTPSGEARFIDGYETILFLAGSLYDRIQASPAWHSEHFEMQRLQLNLHRELADIATDVLALRSVRVDLDSARRSGGFDRGFAEHIDSREMALRPVWAQLIERVQALSDVAAVVDSATTELRLLDEFARAATIDDRIDRLVGRSGDREMSADNAKRLSEQVRFGESQLRVYRDVLNGNISRLESHTRPQLPRQ</sequence>
<gene>
    <name evidence="1" type="ORF">SAMN05445060_1945</name>
</gene>
<accession>A0A1N7FCY3</accession>
<name>A0A1N7FCY3_9NOCA</name>
<evidence type="ECO:0000313" key="2">
    <source>
        <dbReference type="Proteomes" id="UP000186218"/>
    </source>
</evidence>
<dbReference type="Proteomes" id="UP000186218">
    <property type="component" value="Unassembled WGS sequence"/>
</dbReference>
<keyword evidence="2" id="KW-1185">Reference proteome</keyword>
<reference evidence="1 2" key="1">
    <citation type="submission" date="2017-01" db="EMBL/GenBank/DDBJ databases">
        <authorList>
            <person name="Mah S.A."/>
            <person name="Swanson W.J."/>
            <person name="Moy G.W."/>
            <person name="Vacquier V.D."/>
        </authorList>
    </citation>
    <scope>NUCLEOTIDE SEQUENCE [LARGE SCALE GENOMIC DNA]</scope>
    <source>
        <strain evidence="1 2">CPCC 203464</strain>
    </source>
</reference>
<dbReference type="AlphaFoldDB" id="A0A1N7FCY3"/>
<evidence type="ECO:0000313" key="1">
    <source>
        <dbReference type="EMBL" id="SIR98207.1"/>
    </source>
</evidence>
<dbReference type="OrthoDB" id="4771441at2"/>
<organism evidence="1 2">
    <name type="scientific">Williamsia sterculiae</name>
    <dbReference type="NCBI Taxonomy" id="1344003"/>
    <lineage>
        <taxon>Bacteria</taxon>
        <taxon>Bacillati</taxon>
        <taxon>Actinomycetota</taxon>
        <taxon>Actinomycetes</taxon>
        <taxon>Mycobacteriales</taxon>
        <taxon>Nocardiaceae</taxon>
        <taxon>Williamsia</taxon>
    </lineage>
</organism>
<dbReference type="RefSeq" id="WP_076479364.1">
    <property type="nucleotide sequence ID" value="NZ_FTNT01000005.1"/>
</dbReference>
<proteinExistence type="predicted"/>
<dbReference type="STRING" id="1344003.SAMN05445060_1945"/>
<protein>
    <submittedName>
        <fullName evidence="1">Uncharacterized protein</fullName>
    </submittedName>
</protein>
<dbReference type="EMBL" id="FTNT01000005">
    <property type="protein sequence ID" value="SIR98207.1"/>
    <property type="molecule type" value="Genomic_DNA"/>
</dbReference>